<evidence type="ECO:0000259" key="4">
    <source>
        <dbReference type="SMART" id="SM01043"/>
    </source>
</evidence>
<dbReference type="RefSeq" id="WP_378207596.1">
    <property type="nucleotide sequence ID" value="NZ_JBHMBK010000070.1"/>
</dbReference>
<dbReference type="Gene3D" id="1.10.10.10">
    <property type="entry name" value="Winged helix-like DNA-binding domain superfamily/Winged helix DNA-binding domain"/>
    <property type="match status" value="1"/>
</dbReference>
<dbReference type="InterPro" id="IPR027417">
    <property type="entry name" value="P-loop_NTPase"/>
</dbReference>
<gene>
    <name evidence="5" type="ORF">ACFFTO_43640</name>
</gene>
<protein>
    <submittedName>
        <fullName evidence="5">BTAD domain-containing putative transcriptional regulator</fullName>
    </submittedName>
</protein>
<keyword evidence="2" id="KW-0238">DNA-binding</keyword>
<evidence type="ECO:0000259" key="3">
    <source>
        <dbReference type="SMART" id="SM00862"/>
    </source>
</evidence>
<feature type="domain" description="OmpR/PhoB-type" evidence="3">
    <location>
        <begin position="15"/>
        <end position="85"/>
    </location>
</feature>
<dbReference type="Gene3D" id="1.25.40.10">
    <property type="entry name" value="Tetratricopeptide repeat domain"/>
    <property type="match status" value="2"/>
</dbReference>
<organism evidence="5 6">
    <name type="scientific">Amycolatopsis plumensis</name>
    <dbReference type="NCBI Taxonomy" id="236508"/>
    <lineage>
        <taxon>Bacteria</taxon>
        <taxon>Bacillati</taxon>
        <taxon>Actinomycetota</taxon>
        <taxon>Actinomycetes</taxon>
        <taxon>Pseudonocardiales</taxon>
        <taxon>Pseudonocardiaceae</taxon>
        <taxon>Amycolatopsis</taxon>
    </lineage>
</organism>
<dbReference type="InterPro" id="IPR011990">
    <property type="entry name" value="TPR-like_helical_dom_sf"/>
</dbReference>
<dbReference type="Gene3D" id="3.40.50.300">
    <property type="entry name" value="P-loop containing nucleotide triphosphate hydrolases"/>
    <property type="match status" value="1"/>
</dbReference>
<dbReference type="InterPro" id="IPR001867">
    <property type="entry name" value="OmpR/PhoB-type_DNA-bd"/>
</dbReference>
<dbReference type="EMBL" id="JBHMBK010000070">
    <property type="protein sequence ID" value="MFB9691108.1"/>
    <property type="molecule type" value="Genomic_DNA"/>
</dbReference>
<dbReference type="SUPFAM" id="SSF46894">
    <property type="entry name" value="C-terminal effector domain of the bipartite response regulators"/>
    <property type="match status" value="1"/>
</dbReference>
<proteinExistence type="inferred from homology"/>
<dbReference type="Proteomes" id="UP001589535">
    <property type="component" value="Unassembled WGS sequence"/>
</dbReference>
<dbReference type="InterPro" id="IPR016032">
    <property type="entry name" value="Sig_transdc_resp-reg_C-effctor"/>
</dbReference>
<evidence type="ECO:0000313" key="6">
    <source>
        <dbReference type="Proteomes" id="UP001589535"/>
    </source>
</evidence>
<accession>A0ABV5UI98</accession>
<dbReference type="SUPFAM" id="SSF48452">
    <property type="entry name" value="TPR-like"/>
    <property type="match status" value="2"/>
</dbReference>
<dbReference type="SUPFAM" id="SSF52540">
    <property type="entry name" value="P-loop containing nucleoside triphosphate hydrolases"/>
    <property type="match status" value="1"/>
</dbReference>
<dbReference type="InterPro" id="IPR005158">
    <property type="entry name" value="BTAD"/>
</dbReference>
<evidence type="ECO:0000256" key="2">
    <source>
        <dbReference type="ARBA" id="ARBA00023125"/>
    </source>
</evidence>
<dbReference type="PANTHER" id="PTHR47691">
    <property type="entry name" value="REGULATOR-RELATED"/>
    <property type="match status" value="1"/>
</dbReference>
<sequence length="1041" mass="111554">MTIALVLLPRVAYRGREITSPRLGGLLALLAEDLRAGTSTARLIEGLWPDEQPEHPAKALQVLVSRARAQLGHDVIEATPSGYRLALADDQVDAAALVLSAAACARLCRDGDHEAALAHAEAGLALWTAHDEPGSTDPLGALRAARASTSRWLVRARALCRSRLGRADEAVDELAELAAERPRDEELLLELLRSEAATAGPTAALARYEDYRRRVREEFGSDPGLALRELHQQLLQGEAPAVRHGVAHEPNPLLGRDTDLAAVARLLRTSRVTSIVGAGGLGKTRLAHAVSRQAEQRIVHFVPLAGITHDDEVAAEVASAISGADAGGPPGSRPAAPRDAVTAILDALGPGPALLVLDNCEHVVRGAADLVRALVALNADLRVLTTSRTPLDLSSESVHPLPELTPATAAELFRQRARAVRPDGHLPDEAVRELCAHLDGLPLAIELAAARSRVMSVPEIARHLDDRFALLRGGARDAPARHHTLHAVIDWSWTLLDQRGQAAMRALSVFPDGFTADAARHLLGNDAADLLDQLAGHSLLKVQDTPAGTRFRMLETIREFSAARRDEAGETEKATTGFLTWAADFALAHHESLFAADLVPAMRRVGAEQDNLVHALRHGIDHEDGVTVAATAAVLAGLWTFESNFGRMAALVEDTAWLLSHYRPDPGLVDATRAALVLSAVNSFLLQGPRPTRALAGLRRLPPAASGTLVHAAETVLRTVAAPDFEPLFALCDNDNPLIAGLAEGVASYAWSALDHPERALAAAERMVAVFDDRESPWLRAVAHARVGELCLELERGEEARRSINTVLAVLDETDTWPGAARLRGALVLANLQVGAIDEAEHWLEQAMLTGGSEVAGASMVDVGARAEIQLARGDAEMGLRLWRQAAERLRSIKDTGPGADGWMWETQAVTVIAHAHHERLDLVTEITNDLPRALPRLLDDPGTSVPVCGALLLALALTDLDRAQTPGERVAALRMIALAERFRYVRGFHPTMSSARIRALAEQADGPAYTAAQAEYAGLRRDELRAAAIAVLAVRPRDRA</sequence>
<keyword evidence="6" id="KW-1185">Reference proteome</keyword>
<evidence type="ECO:0000256" key="1">
    <source>
        <dbReference type="ARBA" id="ARBA00005820"/>
    </source>
</evidence>
<dbReference type="InterPro" id="IPR036388">
    <property type="entry name" value="WH-like_DNA-bd_sf"/>
</dbReference>
<comment type="caution">
    <text evidence="5">The sequence shown here is derived from an EMBL/GenBank/DDBJ whole genome shotgun (WGS) entry which is preliminary data.</text>
</comment>
<dbReference type="SMART" id="SM01043">
    <property type="entry name" value="BTAD"/>
    <property type="match status" value="1"/>
</dbReference>
<evidence type="ECO:0000313" key="5">
    <source>
        <dbReference type="EMBL" id="MFB9691108.1"/>
    </source>
</evidence>
<dbReference type="Pfam" id="PF03704">
    <property type="entry name" value="BTAD"/>
    <property type="match status" value="1"/>
</dbReference>
<dbReference type="SMART" id="SM00862">
    <property type="entry name" value="Trans_reg_C"/>
    <property type="match status" value="1"/>
</dbReference>
<comment type="similarity">
    <text evidence="1">Belongs to the AfsR/DnrI/RedD regulatory family.</text>
</comment>
<feature type="domain" description="Bacterial transcriptional activator" evidence="4">
    <location>
        <begin position="92"/>
        <end position="235"/>
    </location>
</feature>
<name>A0ABV5UI98_9PSEU</name>
<dbReference type="PANTHER" id="PTHR47691:SF3">
    <property type="entry name" value="HTH-TYPE TRANSCRIPTIONAL REGULATOR RV0890C-RELATED"/>
    <property type="match status" value="1"/>
</dbReference>
<reference evidence="5 6" key="1">
    <citation type="submission" date="2024-09" db="EMBL/GenBank/DDBJ databases">
        <authorList>
            <person name="Sun Q."/>
            <person name="Mori K."/>
        </authorList>
    </citation>
    <scope>NUCLEOTIDE SEQUENCE [LARGE SCALE GENOMIC DNA]</scope>
    <source>
        <strain evidence="5 6">JCM 13852</strain>
    </source>
</reference>